<keyword evidence="2" id="KW-1185">Reference proteome</keyword>
<protein>
    <submittedName>
        <fullName evidence="1">Uncharacterized protein</fullName>
    </submittedName>
</protein>
<accession>A0A507AUL4</accession>
<dbReference type="STRING" id="1093900.A0A507AUL4"/>
<gene>
    <name evidence="1" type="ORF">E0L32_007842</name>
</gene>
<name>A0A507AUL4_9PEZI</name>
<dbReference type="OrthoDB" id="5343383at2759"/>
<dbReference type="AlphaFoldDB" id="A0A507AUL4"/>
<dbReference type="InParanoid" id="A0A507AUL4"/>
<reference evidence="1 2" key="1">
    <citation type="submission" date="2019-06" db="EMBL/GenBank/DDBJ databases">
        <title>Draft genome sequence of the filamentous fungus Phialemoniopsis curvata isolated from diesel fuel.</title>
        <authorList>
            <person name="Varaljay V.A."/>
            <person name="Lyon W.J."/>
            <person name="Crouch A.L."/>
            <person name="Drake C.E."/>
            <person name="Hollomon J.M."/>
            <person name="Nadeau L.J."/>
            <person name="Nunn H.S."/>
            <person name="Stevenson B.S."/>
            <person name="Bojanowski C.L."/>
            <person name="Crookes-Goodson W.J."/>
        </authorList>
    </citation>
    <scope>NUCLEOTIDE SEQUENCE [LARGE SCALE GENOMIC DNA]</scope>
    <source>
        <strain evidence="1 2">D216</strain>
    </source>
</reference>
<evidence type="ECO:0000313" key="1">
    <source>
        <dbReference type="EMBL" id="TPX11423.1"/>
    </source>
</evidence>
<evidence type="ECO:0000313" key="2">
    <source>
        <dbReference type="Proteomes" id="UP000319257"/>
    </source>
</evidence>
<dbReference type="Proteomes" id="UP000319257">
    <property type="component" value="Unassembled WGS sequence"/>
</dbReference>
<proteinExistence type="predicted"/>
<organism evidence="1 2">
    <name type="scientific">Thyridium curvatum</name>
    <dbReference type="NCBI Taxonomy" id="1093900"/>
    <lineage>
        <taxon>Eukaryota</taxon>
        <taxon>Fungi</taxon>
        <taxon>Dikarya</taxon>
        <taxon>Ascomycota</taxon>
        <taxon>Pezizomycotina</taxon>
        <taxon>Sordariomycetes</taxon>
        <taxon>Sordariomycetidae</taxon>
        <taxon>Thyridiales</taxon>
        <taxon>Thyridiaceae</taxon>
        <taxon>Thyridium</taxon>
    </lineage>
</organism>
<dbReference type="RefSeq" id="XP_030993134.1">
    <property type="nucleotide sequence ID" value="XM_031142630.1"/>
</dbReference>
<dbReference type="EMBL" id="SKBQ01000049">
    <property type="protein sequence ID" value="TPX11423.1"/>
    <property type="molecule type" value="Genomic_DNA"/>
</dbReference>
<comment type="caution">
    <text evidence="1">The sequence shown here is derived from an EMBL/GenBank/DDBJ whole genome shotgun (WGS) entry which is preliminary data.</text>
</comment>
<dbReference type="GeneID" id="41975289"/>
<sequence length="280" mass="32512">MPELEDITYSRDATIAAVTDYYQFLTRMYMKDSHIIYPPAEGWPSIVNADPETLRALGKSDEVIALLAHLPYIRRTGNWDRDAEAIPYCYFADWQYLIARLCDPTWHTTAEHLRLFTEGCDFDNLSSPHVVGLTDAGRDDPVMILDTERGIVHWEEPDWKIRIEHFQEQIYYDPPEDTPQAEADWRCEPAWSVPYFFGHVLQSQFTSLYWIPISQQSVRPTAGSKLPEDVDMVHRVREIYRQSGWPDDEGYDKDECLEAVRNALAEEYPDHTCGRKGSDD</sequence>